<sequence>MKRSLLIAAAAVALLALLVPLYAGPATALAPRDLPIVVAGPAPAAGALAARLPADFAPTVVADAAAADRALRDREAYGAVVLTPAGPVLHVASAAGPAVAAALTQAAPRLGITAPVVDVVPTSPDDPRGAGFAAGLLPLAMAAMAAGVLLALAAGTRGARLAGLAAFTTLAGLVGAAVLDLWLGVAPGGYWAVAAAVGLVTGAIAATVAGLGAVLGRAGVALGAVVVFLVGNALSAVASAPELLPQPWGEVGQWLPVGAGATLLRSVAYFDGAGAGQAAWTLAAYLVIGAALAAAARTPRPARTAAAPDRELVTA</sequence>
<organism evidence="3 4">
    <name type="scientific">Spirilliplanes yamanashiensis</name>
    <dbReference type="NCBI Taxonomy" id="42233"/>
    <lineage>
        <taxon>Bacteria</taxon>
        <taxon>Bacillati</taxon>
        <taxon>Actinomycetota</taxon>
        <taxon>Actinomycetes</taxon>
        <taxon>Micromonosporales</taxon>
        <taxon>Micromonosporaceae</taxon>
        <taxon>Spirilliplanes</taxon>
    </lineage>
</organism>
<feature type="transmembrane region" description="Helical" evidence="1">
    <location>
        <begin position="218"/>
        <end position="238"/>
    </location>
</feature>
<evidence type="ECO:0000256" key="2">
    <source>
        <dbReference type="SAM" id="SignalP"/>
    </source>
</evidence>
<proteinExistence type="predicted"/>
<accession>A0A8J4DH27</accession>
<name>A0A8J4DH27_9ACTN</name>
<feature type="chain" id="PRO_5038963357" description="ABC transporter permease" evidence="2">
    <location>
        <begin position="24"/>
        <end position="315"/>
    </location>
</feature>
<feature type="signal peptide" evidence="2">
    <location>
        <begin position="1"/>
        <end position="23"/>
    </location>
</feature>
<keyword evidence="2" id="KW-0732">Signal</keyword>
<evidence type="ECO:0000256" key="1">
    <source>
        <dbReference type="SAM" id="Phobius"/>
    </source>
</evidence>
<feature type="transmembrane region" description="Helical" evidence="1">
    <location>
        <begin position="278"/>
        <end position="296"/>
    </location>
</feature>
<protein>
    <recommendedName>
        <fullName evidence="5">ABC transporter permease</fullName>
    </recommendedName>
</protein>
<evidence type="ECO:0000313" key="4">
    <source>
        <dbReference type="Proteomes" id="UP000652013"/>
    </source>
</evidence>
<keyword evidence="1" id="KW-0812">Transmembrane</keyword>
<feature type="transmembrane region" description="Helical" evidence="1">
    <location>
        <begin position="189"/>
        <end position="211"/>
    </location>
</feature>
<evidence type="ECO:0008006" key="5">
    <source>
        <dbReference type="Google" id="ProtNLM"/>
    </source>
</evidence>
<dbReference type="EMBL" id="BOOY01000001">
    <property type="protein sequence ID" value="GIJ00825.1"/>
    <property type="molecule type" value="Genomic_DNA"/>
</dbReference>
<comment type="caution">
    <text evidence="3">The sequence shown here is derived from an EMBL/GenBank/DDBJ whole genome shotgun (WGS) entry which is preliminary data.</text>
</comment>
<feature type="transmembrane region" description="Helical" evidence="1">
    <location>
        <begin position="161"/>
        <end position="183"/>
    </location>
</feature>
<keyword evidence="1" id="KW-0472">Membrane</keyword>
<dbReference type="RefSeq" id="WP_203936148.1">
    <property type="nucleotide sequence ID" value="NZ_BAAAGJ010000024.1"/>
</dbReference>
<dbReference type="AlphaFoldDB" id="A0A8J4DH27"/>
<feature type="transmembrane region" description="Helical" evidence="1">
    <location>
        <begin position="130"/>
        <end position="154"/>
    </location>
</feature>
<keyword evidence="1" id="KW-1133">Transmembrane helix</keyword>
<keyword evidence="4" id="KW-1185">Reference proteome</keyword>
<reference evidence="3" key="1">
    <citation type="submission" date="2021-01" db="EMBL/GenBank/DDBJ databases">
        <title>Whole genome shotgun sequence of Spirilliplanes yamanashiensis NBRC 15828.</title>
        <authorList>
            <person name="Komaki H."/>
            <person name="Tamura T."/>
        </authorList>
    </citation>
    <scope>NUCLEOTIDE SEQUENCE</scope>
    <source>
        <strain evidence="3">NBRC 15828</strain>
    </source>
</reference>
<dbReference type="Proteomes" id="UP000652013">
    <property type="component" value="Unassembled WGS sequence"/>
</dbReference>
<evidence type="ECO:0000313" key="3">
    <source>
        <dbReference type="EMBL" id="GIJ00825.1"/>
    </source>
</evidence>
<gene>
    <name evidence="3" type="ORF">Sya03_01770</name>
</gene>